<dbReference type="PANTHER" id="PTHR33048">
    <property type="entry name" value="PTH11-LIKE INTEGRAL MEMBRANE PROTEIN (AFU_ORTHOLOGUE AFUA_5G11245)"/>
    <property type="match status" value="1"/>
</dbReference>
<name>A0A135LIE6_PENPA</name>
<gene>
    <name evidence="8" type="ORF">PGRI_026310</name>
</gene>
<feature type="transmembrane region" description="Helical" evidence="6">
    <location>
        <begin position="24"/>
        <end position="42"/>
    </location>
</feature>
<dbReference type="InterPro" id="IPR049326">
    <property type="entry name" value="Rhodopsin_dom_fungi"/>
</dbReference>
<dbReference type="OMA" id="RIYHEYS"/>
<evidence type="ECO:0000259" key="7">
    <source>
        <dbReference type="Pfam" id="PF20684"/>
    </source>
</evidence>
<organism evidence="8 9">
    <name type="scientific">Penicillium patulum</name>
    <name type="common">Penicillium griseofulvum</name>
    <dbReference type="NCBI Taxonomy" id="5078"/>
    <lineage>
        <taxon>Eukaryota</taxon>
        <taxon>Fungi</taxon>
        <taxon>Dikarya</taxon>
        <taxon>Ascomycota</taxon>
        <taxon>Pezizomycotina</taxon>
        <taxon>Eurotiomycetes</taxon>
        <taxon>Eurotiomycetidae</taxon>
        <taxon>Eurotiales</taxon>
        <taxon>Aspergillaceae</taxon>
        <taxon>Penicillium</taxon>
    </lineage>
</organism>
<keyword evidence="9" id="KW-1185">Reference proteome</keyword>
<dbReference type="GO" id="GO:0016020">
    <property type="term" value="C:membrane"/>
    <property type="evidence" value="ECO:0007669"/>
    <property type="project" value="UniProtKB-SubCell"/>
</dbReference>
<dbReference type="EMBL" id="LHQR01000065">
    <property type="protein sequence ID" value="KXG48761.1"/>
    <property type="molecule type" value="Genomic_DNA"/>
</dbReference>
<evidence type="ECO:0000256" key="3">
    <source>
        <dbReference type="ARBA" id="ARBA00022989"/>
    </source>
</evidence>
<keyword evidence="3 6" id="KW-1133">Transmembrane helix</keyword>
<evidence type="ECO:0000256" key="2">
    <source>
        <dbReference type="ARBA" id="ARBA00022692"/>
    </source>
</evidence>
<dbReference type="STRING" id="5078.A0A135LIE6"/>
<evidence type="ECO:0000256" key="6">
    <source>
        <dbReference type="SAM" id="Phobius"/>
    </source>
</evidence>
<comment type="caution">
    <text evidence="8">The sequence shown here is derived from an EMBL/GenBank/DDBJ whole genome shotgun (WGS) entry which is preliminary data.</text>
</comment>
<feature type="domain" description="Rhodopsin" evidence="7">
    <location>
        <begin position="42"/>
        <end position="278"/>
    </location>
</feature>
<keyword evidence="2 6" id="KW-0812">Transmembrane</keyword>
<dbReference type="PANTHER" id="PTHR33048:SF159">
    <property type="entry name" value="MEMBRANE PROTEIN, PUTATIVE (AFU_ORTHOLOGUE AFUA_5G02860)-RELATED"/>
    <property type="match status" value="1"/>
</dbReference>
<evidence type="ECO:0000313" key="9">
    <source>
        <dbReference type="Proteomes" id="UP000070168"/>
    </source>
</evidence>
<evidence type="ECO:0000256" key="1">
    <source>
        <dbReference type="ARBA" id="ARBA00004141"/>
    </source>
</evidence>
<keyword evidence="4 6" id="KW-0472">Membrane</keyword>
<dbReference type="Proteomes" id="UP000070168">
    <property type="component" value="Unassembled WGS sequence"/>
</dbReference>
<dbReference type="GeneID" id="63705644"/>
<feature type="transmembrane region" description="Helical" evidence="6">
    <location>
        <begin position="217"/>
        <end position="242"/>
    </location>
</feature>
<feature type="transmembrane region" description="Helical" evidence="6">
    <location>
        <begin position="179"/>
        <end position="205"/>
    </location>
</feature>
<proteinExistence type="inferred from homology"/>
<protein>
    <recommendedName>
        <fullName evidence="7">Rhodopsin domain-containing protein</fullName>
    </recommendedName>
</protein>
<comment type="subcellular location">
    <subcellularLocation>
        <location evidence="1">Membrane</location>
        <topology evidence="1">Multi-pass membrane protein</topology>
    </subcellularLocation>
</comment>
<evidence type="ECO:0000256" key="4">
    <source>
        <dbReference type="ARBA" id="ARBA00023136"/>
    </source>
</evidence>
<dbReference type="AlphaFoldDB" id="A0A135LIE6"/>
<evidence type="ECO:0000256" key="5">
    <source>
        <dbReference type="ARBA" id="ARBA00038359"/>
    </source>
</evidence>
<evidence type="ECO:0000313" key="8">
    <source>
        <dbReference type="EMBL" id="KXG48761.1"/>
    </source>
</evidence>
<dbReference type="OrthoDB" id="5342292at2759"/>
<feature type="transmembrane region" description="Helical" evidence="6">
    <location>
        <begin position="262"/>
        <end position="282"/>
    </location>
</feature>
<sequence length="376" mass="41789">MMHFISLLGRGSGDASIDRSVQQWNYACQSLCIIGMTVFFGLRVFTRLFILNGFGKEDWTCTVAWFLGVCYSIIALIMGHYGGGLHWLDVPDENKIPFQKTIYATMVMYGPTAYLTKVCLLWIMTRVFSPYRKTIMFIRIFMGIMLAYYIPAVIVKIRICNPVAKFWDQKIDGSCLDQTSIILADAVVSVVSDMIVLILPLPLTLNLQMSTKRKMRVMGILGAGGLAVAASIIRLALIVITGQSKDVSRAFMRINMLGNAEVSIGIICTCLPSLSALIIRIYHEYSSNKATLESDYKMDTIRNQGTMYRSKNPMSVTGTGSDEDVLMYNAQGNPKIETIIHGNSEKGSPRRSTFEGIGVTRSVNVSTSVEARQEAR</sequence>
<accession>A0A135LIE6</accession>
<feature type="transmembrane region" description="Helical" evidence="6">
    <location>
        <begin position="136"/>
        <end position="159"/>
    </location>
</feature>
<dbReference type="InterPro" id="IPR052337">
    <property type="entry name" value="SAT4-like"/>
</dbReference>
<dbReference type="RefSeq" id="XP_040647297.1">
    <property type="nucleotide sequence ID" value="XM_040790344.1"/>
</dbReference>
<feature type="transmembrane region" description="Helical" evidence="6">
    <location>
        <begin position="63"/>
        <end position="82"/>
    </location>
</feature>
<feature type="transmembrane region" description="Helical" evidence="6">
    <location>
        <begin position="102"/>
        <end position="124"/>
    </location>
</feature>
<comment type="similarity">
    <text evidence="5">Belongs to the SAT4 family.</text>
</comment>
<dbReference type="Pfam" id="PF20684">
    <property type="entry name" value="Fung_rhodopsin"/>
    <property type="match status" value="1"/>
</dbReference>
<reference evidence="8 9" key="1">
    <citation type="journal article" date="2016" name="BMC Genomics">
        <title>Genome sequencing and secondary metabolism of the postharvest pathogen Penicillium griseofulvum.</title>
        <authorList>
            <person name="Banani H."/>
            <person name="Marcet-Houben M."/>
            <person name="Ballester A.R."/>
            <person name="Abbruscato P."/>
            <person name="Gonzalez-Candelas L."/>
            <person name="Gabaldon T."/>
            <person name="Spadaro D."/>
        </authorList>
    </citation>
    <scope>NUCLEOTIDE SEQUENCE [LARGE SCALE GENOMIC DNA]</scope>
    <source>
        <strain evidence="8 9">PG3</strain>
    </source>
</reference>